<organism evidence="1 2">
    <name type="scientific">Citrullus colocynthis</name>
    <name type="common">colocynth</name>
    <dbReference type="NCBI Taxonomy" id="252529"/>
    <lineage>
        <taxon>Eukaryota</taxon>
        <taxon>Viridiplantae</taxon>
        <taxon>Streptophyta</taxon>
        <taxon>Embryophyta</taxon>
        <taxon>Tracheophyta</taxon>
        <taxon>Spermatophyta</taxon>
        <taxon>Magnoliopsida</taxon>
        <taxon>eudicotyledons</taxon>
        <taxon>Gunneridae</taxon>
        <taxon>Pentapetalae</taxon>
        <taxon>rosids</taxon>
        <taxon>fabids</taxon>
        <taxon>Cucurbitales</taxon>
        <taxon>Cucurbitaceae</taxon>
        <taxon>Benincaseae</taxon>
        <taxon>Citrullus</taxon>
    </lineage>
</organism>
<evidence type="ECO:0008006" key="3">
    <source>
        <dbReference type="Google" id="ProtNLM"/>
    </source>
</evidence>
<sequence length="111" mass="12787">MNTKIGVCKSRLTLIKTSRTVFYNFFIFFAPPINALEDGWFVGAHHSVHERNDRGFQKSDSEFGIIPGSKSAAHRLRIFCPTFLPHENATELQTYGRVREIDVKWKITAWS</sequence>
<evidence type="ECO:0000313" key="2">
    <source>
        <dbReference type="Proteomes" id="UP001642487"/>
    </source>
</evidence>
<name>A0ABP0Y3F2_9ROSI</name>
<reference evidence="1 2" key="1">
    <citation type="submission" date="2024-03" db="EMBL/GenBank/DDBJ databases">
        <authorList>
            <person name="Gkanogiannis A."/>
            <person name="Becerra Lopez-Lavalle L."/>
        </authorList>
    </citation>
    <scope>NUCLEOTIDE SEQUENCE [LARGE SCALE GENOMIC DNA]</scope>
</reference>
<accession>A0ABP0Y3F2</accession>
<dbReference type="EMBL" id="OZ021745">
    <property type="protein sequence ID" value="CAK9313671.1"/>
    <property type="molecule type" value="Genomic_DNA"/>
</dbReference>
<dbReference type="Proteomes" id="UP001642487">
    <property type="component" value="Chromosome 11"/>
</dbReference>
<gene>
    <name evidence="1" type="ORF">CITCOLO1_LOCUS5399</name>
</gene>
<protein>
    <recommendedName>
        <fullName evidence="3">Secreted protein</fullName>
    </recommendedName>
</protein>
<keyword evidence="2" id="KW-1185">Reference proteome</keyword>
<proteinExistence type="predicted"/>
<evidence type="ECO:0000313" key="1">
    <source>
        <dbReference type="EMBL" id="CAK9313671.1"/>
    </source>
</evidence>